<protein>
    <submittedName>
        <fullName evidence="1">Uncharacterized protein</fullName>
    </submittedName>
</protein>
<dbReference type="AlphaFoldDB" id="A0A4V4HEW9"/>
<gene>
    <name evidence="1" type="ORF">K435DRAFT_628344</name>
</gene>
<feature type="non-terminal residue" evidence="1">
    <location>
        <position position="1"/>
    </location>
</feature>
<feature type="non-terminal residue" evidence="1">
    <location>
        <position position="79"/>
    </location>
</feature>
<organism evidence="1 2">
    <name type="scientific">Dendrothele bispora (strain CBS 962.96)</name>
    <dbReference type="NCBI Taxonomy" id="1314807"/>
    <lineage>
        <taxon>Eukaryota</taxon>
        <taxon>Fungi</taxon>
        <taxon>Dikarya</taxon>
        <taxon>Basidiomycota</taxon>
        <taxon>Agaricomycotina</taxon>
        <taxon>Agaricomycetes</taxon>
        <taxon>Agaricomycetidae</taxon>
        <taxon>Agaricales</taxon>
        <taxon>Agaricales incertae sedis</taxon>
        <taxon>Dendrothele</taxon>
    </lineage>
</organism>
<sequence>IANTLLDVLDAPLNIPVISSLYKKISGDDLSFLDLICLISAIPATIVSKLATGNTLFPDNSTTSALINATDFNNLTSLL</sequence>
<dbReference type="OrthoDB" id="3353914at2759"/>
<dbReference type="Proteomes" id="UP000297245">
    <property type="component" value="Unassembled WGS sequence"/>
</dbReference>
<evidence type="ECO:0000313" key="1">
    <source>
        <dbReference type="EMBL" id="THU92755.1"/>
    </source>
</evidence>
<dbReference type="EMBL" id="ML179269">
    <property type="protein sequence ID" value="THU92755.1"/>
    <property type="molecule type" value="Genomic_DNA"/>
</dbReference>
<proteinExistence type="predicted"/>
<evidence type="ECO:0000313" key="2">
    <source>
        <dbReference type="Proteomes" id="UP000297245"/>
    </source>
</evidence>
<accession>A0A4V4HEW9</accession>
<name>A0A4V4HEW9_DENBC</name>
<keyword evidence="2" id="KW-1185">Reference proteome</keyword>
<reference evidence="1 2" key="1">
    <citation type="journal article" date="2019" name="Nat. Ecol. Evol.">
        <title>Megaphylogeny resolves global patterns of mushroom evolution.</title>
        <authorList>
            <person name="Varga T."/>
            <person name="Krizsan K."/>
            <person name="Foldi C."/>
            <person name="Dima B."/>
            <person name="Sanchez-Garcia M."/>
            <person name="Sanchez-Ramirez S."/>
            <person name="Szollosi G.J."/>
            <person name="Szarkandi J.G."/>
            <person name="Papp V."/>
            <person name="Albert L."/>
            <person name="Andreopoulos W."/>
            <person name="Angelini C."/>
            <person name="Antonin V."/>
            <person name="Barry K.W."/>
            <person name="Bougher N.L."/>
            <person name="Buchanan P."/>
            <person name="Buyck B."/>
            <person name="Bense V."/>
            <person name="Catcheside P."/>
            <person name="Chovatia M."/>
            <person name="Cooper J."/>
            <person name="Damon W."/>
            <person name="Desjardin D."/>
            <person name="Finy P."/>
            <person name="Geml J."/>
            <person name="Haridas S."/>
            <person name="Hughes K."/>
            <person name="Justo A."/>
            <person name="Karasinski D."/>
            <person name="Kautmanova I."/>
            <person name="Kiss B."/>
            <person name="Kocsube S."/>
            <person name="Kotiranta H."/>
            <person name="LaButti K.M."/>
            <person name="Lechner B.E."/>
            <person name="Liimatainen K."/>
            <person name="Lipzen A."/>
            <person name="Lukacs Z."/>
            <person name="Mihaltcheva S."/>
            <person name="Morgado L.N."/>
            <person name="Niskanen T."/>
            <person name="Noordeloos M.E."/>
            <person name="Ohm R.A."/>
            <person name="Ortiz-Santana B."/>
            <person name="Ovrebo C."/>
            <person name="Racz N."/>
            <person name="Riley R."/>
            <person name="Savchenko A."/>
            <person name="Shiryaev A."/>
            <person name="Soop K."/>
            <person name="Spirin V."/>
            <person name="Szebenyi C."/>
            <person name="Tomsovsky M."/>
            <person name="Tulloss R.E."/>
            <person name="Uehling J."/>
            <person name="Grigoriev I.V."/>
            <person name="Vagvolgyi C."/>
            <person name="Papp T."/>
            <person name="Martin F.M."/>
            <person name="Miettinen O."/>
            <person name="Hibbett D.S."/>
            <person name="Nagy L.G."/>
        </authorList>
    </citation>
    <scope>NUCLEOTIDE SEQUENCE [LARGE SCALE GENOMIC DNA]</scope>
    <source>
        <strain evidence="1 2">CBS 962.96</strain>
    </source>
</reference>